<dbReference type="InterPro" id="IPR036671">
    <property type="entry name" value="DPH_MB_sf"/>
</dbReference>
<dbReference type="InterPro" id="IPR036869">
    <property type="entry name" value="J_dom_sf"/>
</dbReference>
<name>A0AAV2DDU6_9ROSI</name>
<dbReference type="SUPFAM" id="SSF46565">
    <property type="entry name" value="Chaperone J-domain"/>
    <property type="match status" value="1"/>
</dbReference>
<protein>
    <recommendedName>
        <fullName evidence="2">J domain-containing protein</fullName>
    </recommendedName>
</protein>
<dbReference type="Pfam" id="PF00226">
    <property type="entry name" value="DnaJ"/>
    <property type="match status" value="1"/>
</dbReference>
<dbReference type="EMBL" id="OZ034815">
    <property type="protein sequence ID" value="CAL1371700.1"/>
    <property type="molecule type" value="Genomic_DNA"/>
</dbReference>
<dbReference type="GO" id="GO:0005829">
    <property type="term" value="C:cytosol"/>
    <property type="evidence" value="ECO:0007669"/>
    <property type="project" value="TreeGrafter"/>
</dbReference>
<dbReference type="Gene3D" id="1.10.287.110">
    <property type="entry name" value="DnaJ domain"/>
    <property type="match status" value="1"/>
</dbReference>
<feature type="domain" description="J" evidence="2">
    <location>
        <begin position="31"/>
        <end position="91"/>
    </location>
</feature>
<dbReference type="PANTHER" id="PTHR21454">
    <property type="entry name" value="DPH3 HOMOLOG-RELATED"/>
    <property type="match status" value="1"/>
</dbReference>
<dbReference type="InterPro" id="IPR001623">
    <property type="entry name" value="DnaJ_domain"/>
</dbReference>
<sequence>MPPRKSSAKQPRRKIPVKRGPRSKRSVKQVTHYEILSVEPDATYEEICAAYLSVTITDSATDDDDNKSLAVQKAFQVLSDTQWRAEYDEELRVARRRRNARVTEEVDLIDVGILMGVINRGRHVVELVHSCRCGGCFSIDSIDLAKMGYTMGEGCGEVWFESPEEEEDADADADADSSRTLGSVVIPCDRESCSLGVRFTIDTGMKLPWMCSIDY</sequence>
<feature type="region of interest" description="Disordered" evidence="1">
    <location>
        <begin position="1"/>
        <end position="26"/>
    </location>
</feature>
<dbReference type="InterPro" id="IPR044248">
    <property type="entry name" value="DPH3/4-like"/>
</dbReference>
<dbReference type="GO" id="GO:0046872">
    <property type="term" value="F:metal ion binding"/>
    <property type="evidence" value="ECO:0007669"/>
    <property type="project" value="InterPro"/>
</dbReference>
<evidence type="ECO:0000259" key="2">
    <source>
        <dbReference type="PROSITE" id="PS50076"/>
    </source>
</evidence>
<dbReference type="PROSITE" id="PS50076">
    <property type="entry name" value="DNAJ_2"/>
    <property type="match status" value="1"/>
</dbReference>
<dbReference type="GO" id="GO:0017183">
    <property type="term" value="P:protein histidyl modification to diphthamide"/>
    <property type="evidence" value="ECO:0007669"/>
    <property type="project" value="InterPro"/>
</dbReference>
<dbReference type="Proteomes" id="UP001497516">
    <property type="component" value="Chromosome 2"/>
</dbReference>
<dbReference type="CDD" id="cd06257">
    <property type="entry name" value="DnaJ"/>
    <property type="match status" value="1"/>
</dbReference>
<reference evidence="3 4" key="1">
    <citation type="submission" date="2024-04" db="EMBL/GenBank/DDBJ databases">
        <authorList>
            <person name="Fracassetti M."/>
        </authorList>
    </citation>
    <scope>NUCLEOTIDE SEQUENCE [LARGE SCALE GENOMIC DNA]</scope>
</reference>
<organism evidence="3 4">
    <name type="scientific">Linum trigynum</name>
    <dbReference type="NCBI Taxonomy" id="586398"/>
    <lineage>
        <taxon>Eukaryota</taxon>
        <taxon>Viridiplantae</taxon>
        <taxon>Streptophyta</taxon>
        <taxon>Embryophyta</taxon>
        <taxon>Tracheophyta</taxon>
        <taxon>Spermatophyta</taxon>
        <taxon>Magnoliopsida</taxon>
        <taxon>eudicotyledons</taxon>
        <taxon>Gunneridae</taxon>
        <taxon>Pentapetalae</taxon>
        <taxon>rosids</taxon>
        <taxon>fabids</taxon>
        <taxon>Malpighiales</taxon>
        <taxon>Linaceae</taxon>
        <taxon>Linum</taxon>
    </lineage>
</organism>
<gene>
    <name evidence="3" type="ORF">LTRI10_LOCUS13751</name>
</gene>
<dbReference type="Gene3D" id="3.10.660.10">
    <property type="entry name" value="DPH Zinc finger"/>
    <property type="match status" value="1"/>
</dbReference>
<keyword evidence="4" id="KW-1185">Reference proteome</keyword>
<evidence type="ECO:0000256" key="1">
    <source>
        <dbReference type="SAM" id="MobiDB-lite"/>
    </source>
</evidence>
<evidence type="ECO:0000313" key="3">
    <source>
        <dbReference type="EMBL" id="CAL1371700.1"/>
    </source>
</evidence>
<accession>A0AAV2DDU6</accession>
<dbReference type="PANTHER" id="PTHR21454:SF47">
    <property type="entry name" value="DNAJ HEAT SHOCK N-TERMINAL DOMAIN-CONTAINING PROTEIN"/>
    <property type="match status" value="1"/>
</dbReference>
<proteinExistence type="predicted"/>
<evidence type="ECO:0000313" key="4">
    <source>
        <dbReference type="Proteomes" id="UP001497516"/>
    </source>
</evidence>
<dbReference type="AlphaFoldDB" id="A0AAV2DDU6"/>